<evidence type="ECO:0008006" key="4">
    <source>
        <dbReference type="Google" id="ProtNLM"/>
    </source>
</evidence>
<evidence type="ECO:0000313" key="3">
    <source>
        <dbReference type="Proteomes" id="UP000034795"/>
    </source>
</evidence>
<name>A0A0G1Q8T5_9BACT</name>
<dbReference type="Proteomes" id="UP000034795">
    <property type="component" value="Unassembled WGS sequence"/>
</dbReference>
<feature type="transmembrane region" description="Helical" evidence="1">
    <location>
        <begin position="56"/>
        <end position="72"/>
    </location>
</feature>
<comment type="caution">
    <text evidence="2">The sequence shown here is derived from an EMBL/GenBank/DDBJ whole genome shotgun (WGS) entry which is preliminary data.</text>
</comment>
<feature type="transmembrane region" description="Helical" evidence="1">
    <location>
        <begin position="32"/>
        <end position="50"/>
    </location>
</feature>
<dbReference type="EMBL" id="LCMS01000005">
    <property type="protein sequence ID" value="KKU41227.1"/>
    <property type="molecule type" value="Genomic_DNA"/>
</dbReference>
<keyword evidence="1" id="KW-1133">Transmembrane helix</keyword>
<organism evidence="2 3">
    <name type="scientific">Candidatus Uhrbacteria bacterium GW2011_GWE2_46_68</name>
    <dbReference type="NCBI Taxonomy" id="1618994"/>
    <lineage>
        <taxon>Bacteria</taxon>
        <taxon>Candidatus Uhriibacteriota</taxon>
    </lineage>
</organism>
<accession>A0A0G1Q8T5</accession>
<dbReference type="AlphaFoldDB" id="A0A0G1Q8T5"/>
<evidence type="ECO:0000256" key="1">
    <source>
        <dbReference type="SAM" id="Phobius"/>
    </source>
</evidence>
<gene>
    <name evidence="2" type="ORF">UX57_C0005G0057</name>
</gene>
<proteinExistence type="predicted"/>
<reference evidence="2 3" key="1">
    <citation type="journal article" date="2015" name="Nature">
        <title>rRNA introns, odd ribosomes, and small enigmatic genomes across a large radiation of phyla.</title>
        <authorList>
            <person name="Brown C.T."/>
            <person name="Hug L.A."/>
            <person name="Thomas B.C."/>
            <person name="Sharon I."/>
            <person name="Castelle C.J."/>
            <person name="Singh A."/>
            <person name="Wilkins M.J."/>
            <person name="Williams K.H."/>
            <person name="Banfield J.F."/>
        </authorList>
    </citation>
    <scope>NUCLEOTIDE SEQUENCE [LARGE SCALE GENOMIC DNA]</scope>
</reference>
<evidence type="ECO:0000313" key="2">
    <source>
        <dbReference type="EMBL" id="KKU41227.1"/>
    </source>
</evidence>
<keyword evidence="1" id="KW-0812">Transmembrane</keyword>
<keyword evidence="1" id="KW-0472">Membrane</keyword>
<protein>
    <recommendedName>
        <fullName evidence="4">DUF5673 domain-containing protein</fullName>
    </recommendedName>
</protein>
<dbReference type="STRING" id="1618994.UX57_C0005G0057"/>
<sequence>MEPTTTFRAHSYGDTLLHWEIDEYPRHTRSRLWFILVIGVGTALLLYAFLTANLTFAVVLLMIGIIMLISVVKEPSRLDIIITNTGLIVGDTYYDYPAIKDFSVVYDPPDVKYLYVDFRSTWQPLVSIPLEDVDPNQVRAHLLPYCAENLERMEEGLTDVLRRMYKL</sequence>